<dbReference type="Gene3D" id="3.40.50.2300">
    <property type="match status" value="1"/>
</dbReference>
<dbReference type="SMART" id="SM00342">
    <property type="entry name" value="HTH_ARAC"/>
    <property type="match status" value="1"/>
</dbReference>
<comment type="caution">
    <text evidence="13">The sequence shown here is derived from an EMBL/GenBank/DDBJ whole genome shotgun (WGS) entry which is preliminary data.</text>
</comment>
<organism evidence="13 14">
    <name type="scientific">Candidatus Galacturonatibacter soehngenii</name>
    <dbReference type="NCBI Taxonomy" id="2307010"/>
    <lineage>
        <taxon>Bacteria</taxon>
        <taxon>Bacillati</taxon>
        <taxon>Bacillota</taxon>
        <taxon>Clostridia</taxon>
        <taxon>Lachnospirales</taxon>
        <taxon>Lachnospiraceae</taxon>
        <taxon>Candidatus Galacturonatibacter</taxon>
    </lineage>
</organism>
<comment type="subcellular location">
    <subcellularLocation>
        <location evidence="1">Cytoplasm</location>
    </subcellularLocation>
</comment>
<dbReference type="SUPFAM" id="SSF52172">
    <property type="entry name" value="CheY-like"/>
    <property type="match status" value="1"/>
</dbReference>
<dbReference type="RefSeq" id="WP_151147906.1">
    <property type="nucleotide sequence ID" value="NZ_WAGX01000007.1"/>
</dbReference>
<dbReference type="InterPro" id="IPR018060">
    <property type="entry name" value="HTH_AraC"/>
</dbReference>
<dbReference type="InterPro" id="IPR011006">
    <property type="entry name" value="CheY-like_superfamily"/>
</dbReference>
<evidence type="ECO:0000313" key="13">
    <source>
        <dbReference type="EMBL" id="KAB1436016.1"/>
    </source>
</evidence>
<sequence>MYNVIVVDDEEKIREGIVNLFPWESIGFQIVGSFSNGNDALEWLKQENKVDVVMTDIEMPGMDGITLSSHLTNYSTKVVYFSSYHTFEYAKSAILNRVVDYLVKPIKYEELTRCFERLKQLLDEEANISNQPKEEVFISPSYYEAIISRITKYLKESYRDATLEDAARQVNLSSSYLSRLFKEKVGLNFSDYLMKIRMEKAKELLGDITYKQYEIAYRVGYDNPKNFSRAFKTYYGISPKEFRNHNGIMEEDGKIIL</sequence>
<keyword evidence="5" id="KW-0902">Two-component regulatory system</keyword>
<evidence type="ECO:0000256" key="10">
    <source>
        <dbReference type="PROSITE-ProRule" id="PRU00169"/>
    </source>
</evidence>
<dbReference type="GO" id="GO:0003700">
    <property type="term" value="F:DNA-binding transcription factor activity"/>
    <property type="evidence" value="ECO:0007669"/>
    <property type="project" value="InterPro"/>
</dbReference>
<dbReference type="InterPro" id="IPR020449">
    <property type="entry name" value="Tscrpt_reg_AraC-type_HTH"/>
</dbReference>
<evidence type="ECO:0000313" key="14">
    <source>
        <dbReference type="Proteomes" id="UP000461768"/>
    </source>
</evidence>
<evidence type="ECO:0000256" key="2">
    <source>
        <dbReference type="ARBA" id="ARBA00018672"/>
    </source>
</evidence>
<feature type="modified residue" description="4-aspartylphosphate" evidence="10">
    <location>
        <position position="56"/>
    </location>
</feature>
<evidence type="ECO:0000256" key="3">
    <source>
        <dbReference type="ARBA" id="ARBA00022490"/>
    </source>
</evidence>
<evidence type="ECO:0000256" key="5">
    <source>
        <dbReference type="ARBA" id="ARBA00023012"/>
    </source>
</evidence>
<accession>A0A7V7QIG5</accession>
<dbReference type="Gene3D" id="1.10.10.60">
    <property type="entry name" value="Homeodomain-like"/>
    <property type="match status" value="2"/>
</dbReference>
<dbReference type="GO" id="GO:0005737">
    <property type="term" value="C:cytoplasm"/>
    <property type="evidence" value="ECO:0007669"/>
    <property type="project" value="UniProtKB-SubCell"/>
</dbReference>
<evidence type="ECO:0000259" key="12">
    <source>
        <dbReference type="PROSITE" id="PS50110"/>
    </source>
</evidence>
<dbReference type="InterPro" id="IPR051552">
    <property type="entry name" value="HptR"/>
</dbReference>
<dbReference type="CDD" id="cd17536">
    <property type="entry name" value="REC_YesN-like"/>
    <property type="match status" value="1"/>
</dbReference>
<proteinExistence type="predicted"/>
<dbReference type="AlphaFoldDB" id="A0A7V7QIG5"/>
<dbReference type="SMART" id="SM00448">
    <property type="entry name" value="REC"/>
    <property type="match status" value="1"/>
</dbReference>
<keyword evidence="4 10" id="KW-0597">Phosphoprotein</keyword>
<evidence type="ECO:0000256" key="4">
    <source>
        <dbReference type="ARBA" id="ARBA00022553"/>
    </source>
</evidence>
<evidence type="ECO:0000256" key="1">
    <source>
        <dbReference type="ARBA" id="ARBA00004496"/>
    </source>
</evidence>
<keyword evidence="7" id="KW-0238">DNA-binding</keyword>
<evidence type="ECO:0000256" key="6">
    <source>
        <dbReference type="ARBA" id="ARBA00023015"/>
    </source>
</evidence>
<dbReference type="PRINTS" id="PR00032">
    <property type="entry name" value="HTHARAC"/>
</dbReference>
<dbReference type="PROSITE" id="PS50110">
    <property type="entry name" value="RESPONSE_REGULATORY"/>
    <property type="match status" value="1"/>
</dbReference>
<reference evidence="13 14" key="2">
    <citation type="submission" date="2020-02" db="EMBL/GenBank/DDBJ databases">
        <title>Candidatus Galacturonibacter soehngenii shows hetero-acetogenic catabolism of galacturonic acid but lacks a canonical carbon monoxide dehydrogenase/acetyl-CoA synthase complex.</title>
        <authorList>
            <person name="Diender M."/>
            <person name="Stouten G.R."/>
            <person name="Petersen J.F."/>
            <person name="Nielsen P.H."/>
            <person name="Dueholm M.S."/>
            <person name="Pronk J.T."/>
            <person name="Van Loosdrecht M.C.M."/>
        </authorList>
    </citation>
    <scope>NUCLEOTIDE SEQUENCE [LARGE SCALE GENOMIC DNA]</scope>
    <source>
        <strain evidence="13">GalUA</strain>
    </source>
</reference>
<dbReference type="PROSITE" id="PS01124">
    <property type="entry name" value="HTH_ARAC_FAMILY_2"/>
    <property type="match status" value="1"/>
</dbReference>
<dbReference type="Pfam" id="PF00072">
    <property type="entry name" value="Response_reg"/>
    <property type="match status" value="1"/>
</dbReference>
<keyword evidence="3" id="KW-0963">Cytoplasm</keyword>
<dbReference type="InterPro" id="IPR009057">
    <property type="entry name" value="Homeodomain-like_sf"/>
</dbReference>
<keyword evidence="14" id="KW-1185">Reference proteome</keyword>
<evidence type="ECO:0000256" key="8">
    <source>
        <dbReference type="ARBA" id="ARBA00023163"/>
    </source>
</evidence>
<dbReference type="Pfam" id="PF12833">
    <property type="entry name" value="HTH_18"/>
    <property type="match status" value="1"/>
</dbReference>
<evidence type="ECO:0000259" key="11">
    <source>
        <dbReference type="PROSITE" id="PS01124"/>
    </source>
</evidence>
<gene>
    <name evidence="13" type="ORF">F7O84_16750</name>
</gene>
<keyword evidence="8" id="KW-0804">Transcription</keyword>
<dbReference type="OrthoDB" id="1769137at2"/>
<evidence type="ECO:0000256" key="7">
    <source>
        <dbReference type="ARBA" id="ARBA00023125"/>
    </source>
</evidence>
<dbReference type="GO" id="GO:0000160">
    <property type="term" value="P:phosphorelay signal transduction system"/>
    <property type="evidence" value="ECO:0007669"/>
    <property type="project" value="UniProtKB-KW"/>
</dbReference>
<keyword evidence="6" id="KW-0805">Transcription regulation</keyword>
<evidence type="ECO:0000256" key="9">
    <source>
        <dbReference type="ARBA" id="ARBA00024867"/>
    </source>
</evidence>
<dbReference type="PANTHER" id="PTHR42713:SF3">
    <property type="entry name" value="TRANSCRIPTIONAL REGULATORY PROTEIN HPTR"/>
    <property type="match status" value="1"/>
</dbReference>
<protein>
    <recommendedName>
        <fullName evidence="2">Stage 0 sporulation protein A homolog</fullName>
    </recommendedName>
</protein>
<name>A0A7V7QIG5_9FIRM</name>
<comment type="function">
    <text evidence="9">May play the central regulatory role in sporulation. It may be an element of the effector pathway responsible for the activation of sporulation genes in response to nutritional stress. Spo0A may act in concert with spo0H (a sigma factor) to control the expression of some genes that are critical to the sporulation process.</text>
</comment>
<dbReference type="EMBL" id="WAGX01000007">
    <property type="protein sequence ID" value="KAB1436016.1"/>
    <property type="molecule type" value="Genomic_DNA"/>
</dbReference>
<feature type="domain" description="Response regulatory" evidence="12">
    <location>
        <begin position="3"/>
        <end position="119"/>
    </location>
</feature>
<dbReference type="GO" id="GO:0043565">
    <property type="term" value="F:sequence-specific DNA binding"/>
    <property type="evidence" value="ECO:0007669"/>
    <property type="project" value="InterPro"/>
</dbReference>
<reference evidence="13 14" key="1">
    <citation type="submission" date="2019-09" db="EMBL/GenBank/DDBJ databases">
        <authorList>
            <person name="Valk L.C."/>
        </authorList>
    </citation>
    <scope>NUCLEOTIDE SEQUENCE [LARGE SCALE GENOMIC DNA]</scope>
    <source>
        <strain evidence="13">GalUA</strain>
    </source>
</reference>
<dbReference type="InterPro" id="IPR001789">
    <property type="entry name" value="Sig_transdc_resp-reg_receiver"/>
</dbReference>
<dbReference type="Proteomes" id="UP000461768">
    <property type="component" value="Unassembled WGS sequence"/>
</dbReference>
<feature type="domain" description="HTH araC/xylS-type" evidence="11">
    <location>
        <begin position="148"/>
        <end position="245"/>
    </location>
</feature>
<dbReference type="PANTHER" id="PTHR42713">
    <property type="entry name" value="HISTIDINE KINASE-RELATED"/>
    <property type="match status" value="1"/>
</dbReference>
<dbReference type="SUPFAM" id="SSF46689">
    <property type="entry name" value="Homeodomain-like"/>
    <property type="match status" value="2"/>
</dbReference>